<feature type="compositionally biased region" description="Basic and acidic residues" evidence="1">
    <location>
        <begin position="162"/>
        <end position="175"/>
    </location>
</feature>
<feature type="compositionally biased region" description="Basic and acidic residues" evidence="1">
    <location>
        <begin position="78"/>
        <end position="94"/>
    </location>
</feature>
<dbReference type="OrthoDB" id="5398191at2759"/>
<accession>E4V4W4</accession>
<keyword evidence="2" id="KW-0472">Membrane</keyword>
<evidence type="ECO:0000256" key="2">
    <source>
        <dbReference type="SAM" id="Phobius"/>
    </source>
</evidence>
<evidence type="ECO:0000256" key="1">
    <source>
        <dbReference type="SAM" id="MobiDB-lite"/>
    </source>
</evidence>
<sequence length="457" mass="49590">MAMQYMKSIRRKPVAKTESTPTPAAETHGPVLTDEDEAFLHHVATSSSISGGSDSGDKQPGAHNTEQGRALIDEPLDDDLRRLAEDRGSQEKLDTPVTEPAAATTPSSASTDQKKTEKGHKSHKSLWGMLKDRKWLGETEKVDKGKGKDKADEGIPASSEVAGKEKSEEEKKEDQDLSKVLEQLNLAAVNNRVFSISSDTQALLEQFKQVFKDLVNGVPTAYRDLESLLTNGDQELQKSYAKLPSFLQKLVEKLPNKMTEKFAPEILAAASAKASKSGINMQHVDKATSTAKKIGLEVPNLKELAGKPAALAGLLRSIIAFLRARFPALIGMNVLWSLGLFILLMVLWYCHKRGREERLAREASMTGEGEKTEGEEARVIDVTDEASPSTTPAAASAPVPTTRTVANTENDAQLTRQTEGQVQAPTTQIEAPTTATSEAAAADKEPRQAKEEENVKV</sequence>
<dbReference type="RefSeq" id="XP_003169873.1">
    <property type="nucleotide sequence ID" value="XM_003169825.1"/>
</dbReference>
<dbReference type="AlphaFoldDB" id="E4V4W4"/>
<reference evidence="4" key="1">
    <citation type="journal article" date="2012" name="MBio">
        <title>Comparative genome analysis of Trichophyton rubrum and related dermatophytes reveals candidate genes involved in infection.</title>
        <authorList>
            <person name="Martinez D.A."/>
            <person name="Oliver B.G."/>
            <person name="Graeser Y."/>
            <person name="Goldberg J.M."/>
            <person name="Li W."/>
            <person name="Martinez-Rossi N.M."/>
            <person name="Monod M."/>
            <person name="Shelest E."/>
            <person name="Barton R.C."/>
            <person name="Birch E."/>
            <person name="Brakhage A.A."/>
            <person name="Chen Z."/>
            <person name="Gurr S.J."/>
            <person name="Heiman D."/>
            <person name="Heitman J."/>
            <person name="Kosti I."/>
            <person name="Rossi A."/>
            <person name="Saif S."/>
            <person name="Samalova M."/>
            <person name="Saunders C.W."/>
            <person name="Shea T."/>
            <person name="Summerbell R.C."/>
            <person name="Xu J."/>
            <person name="Young S."/>
            <person name="Zeng Q."/>
            <person name="Birren B.W."/>
            <person name="Cuomo C.A."/>
            <person name="White T.C."/>
        </authorList>
    </citation>
    <scope>NUCLEOTIDE SEQUENCE [LARGE SCALE GENOMIC DNA]</scope>
    <source>
        <strain evidence="4">ATCC MYA-4604 / CBS 118893</strain>
    </source>
</reference>
<gene>
    <name evidence="3" type="ORF">MGYG_08043</name>
</gene>
<evidence type="ECO:0008006" key="5">
    <source>
        <dbReference type="Google" id="ProtNLM"/>
    </source>
</evidence>
<dbReference type="GeneID" id="10025106"/>
<dbReference type="VEuPathDB" id="FungiDB:MGYG_08043"/>
<feature type="compositionally biased region" description="Basic and acidic residues" evidence="1">
    <location>
        <begin position="368"/>
        <end position="381"/>
    </location>
</feature>
<feature type="region of interest" description="Disordered" evidence="1">
    <location>
        <begin position="1"/>
        <end position="175"/>
    </location>
</feature>
<dbReference type="InParanoid" id="E4V4W4"/>
<dbReference type="Proteomes" id="UP000002669">
    <property type="component" value="Unassembled WGS sequence"/>
</dbReference>
<proteinExistence type="predicted"/>
<keyword evidence="4" id="KW-1185">Reference proteome</keyword>
<feature type="region of interest" description="Disordered" evidence="1">
    <location>
        <begin position="358"/>
        <end position="457"/>
    </location>
</feature>
<keyword evidence="2" id="KW-0812">Transmembrane</keyword>
<dbReference type="OMA" id="MAMQYMK"/>
<dbReference type="eggNOG" id="ENOG502S3A7">
    <property type="taxonomic scope" value="Eukaryota"/>
</dbReference>
<feature type="compositionally biased region" description="Low complexity" evidence="1">
    <location>
        <begin position="386"/>
        <end position="406"/>
    </location>
</feature>
<feature type="compositionally biased region" description="Polar residues" evidence="1">
    <location>
        <begin position="407"/>
        <end position="429"/>
    </location>
</feature>
<name>E4V4W4_ARTGP</name>
<evidence type="ECO:0000313" key="4">
    <source>
        <dbReference type="Proteomes" id="UP000002669"/>
    </source>
</evidence>
<feature type="transmembrane region" description="Helical" evidence="2">
    <location>
        <begin position="326"/>
        <end position="349"/>
    </location>
</feature>
<dbReference type="EMBL" id="DS989829">
    <property type="protein sequence ID" value="EFR05038.1"/>
    <property type="molecule type" value="Genomic_DNA"/>
</dbReference>
<feature type="compositionally biased region" description="Basic and acidic residues" evidence="1">
    <location>
        <begin position="441"/>
        <end position="457"/>
    </location>
</feature>
<keyword evidence="2" id="KW-1133">Transmembrane helix</keyword>
<feature type="compositionally biased region" description="Low complexity" evidence="1">
    <location>
        <begin position="430"/>
        <end position="440"/>
    </location>
</feature>
<dbReference type="HOGENOM" id="CLU_031806_2_0_1"/>
<evidence type="ECO:0000313" key="3">
    <source>
        <dbReference type="EMBL" id="EFR05038.1"/>
    </source>
</evidence>
<feature type="compositionally biased region" description="Basic and acidic residues" evidence="1">
    <location>
        <begin position="130"/>
        <end position="153"/>
    </location>
</feature>
<feature type="compositionally biased region" description="Low complexity" evidence="1">
    <location>
        <begin position="95"/>
        <end position="111"/>
    </location>
</feature>
<organism evidence="4">
    <name type="scientific">Arthroderma gypseum (strain ATCC MYA-4604 / CBS 118893)</name>
    <name type="common">Microsporum gypseum</name>
    <dbReference type="NCBI Taxonomy" id="535722"/>
    <lineage>
        <taxon>Eukaryota</taxon>
        <taxon>Fungi</taxon>
        <taxon>Dikarya</taxon>
        <taxon>Ascomycota</taxon>
        <taxon>Pezizomycotina</taxon>
        <taxon>Eurotiomycetes</taxon>
        <taxon>Eurotiomycetidae</taxon>
        <taxon>Onygenales</taxon>
        <taxon>Arthrodermataceae</taxon>
        <taxon>Nannizzia</taxon>
    </lineage>
</organism>
<protein>
    <recommendedName>
        <fullName evidence="5">Ring-like domain-containing protein</fullName>
    </recommendedName>
</protein>